<accession>A0A6G0W3G2</accession>
<evidence type="ECO:0000256" key="5">
    <source>
        <dbReference type="ARBA" id="ARBA00023242"/>
    </source>
</evidence>
<dbReference type="InterPro" id="IPR008906">
    <property type="entry name" value="HATC_C_dom"/>
</dbReference>
<reference evidence="7 8" key="1">
    <citation type="submission" date="2019-08" db="EMBL/GenBank/DDBJ databases">
        <title>Whole genome of Aphis craccivora.</title>
        <authorList>
            <person name="Voronova N.V."/>
            <person name="Shulinski R.S."/>
            <person name="Bandarenka Y.V."/>
            <person name="Zhorov D.G."/>
            <person name="Warner D."/>
        </authorList>
    </citation>
    <scope>NUCLEOTIDE SEQUENCE [LARGE SCALE GENOMIC DNA]</scope>
    <source>
        <strain evidence="7">180601</strain>
        <tissue evidence="7">Whole Body</tissue>
    </source>
</reference>
<dbReference type="OrthoDB" id="6619611at2759"/>
<comment type="caution">
    <text evidence="7">The sequence shown here is derived from an EMBL/GenBank/DDBJ whole genome shotgun (WGS) entry which is preliminary data.</text>
</comment>
<dbReference type="GO" id="GO:0008270">
    <property type="term" value="F:zinc ion binding"/>
    <property type="evidence" value="ECO:0007669"/>
    <property type="project" value="UniProtKB-KW"/>
</dbReference>
<keyword evidence="5" id="KW-0539">Nucleus</keyword>
<dbReference type="InterPro" id="IPR012337">
    <property type="entry name" value="RNaseH-like_sf"/>
</dbReference>
<evidence type="ECO:0000256" key="4">
    <source>
        <dbReference type="ARBA" id="ARBA00022833"/>
    </source>
</evidence>
<evidence type="ECO:0000256" key="1">
    <source>
        <dbReference type="ARBA" id="ARBA00004123"/>
    </source>
</evidence>
<keyword evidence="3" id="KW-0863">Zinc-finger</keyword>
<gene>
    <name evidence="7" type="ORF">FWK35_00026692</name>
</gene>
<feature type="domain" description="HAT C-terminal dimerisation" evidence="6">
    <location>
        <begin position="463"/>
        <end position="540"/>
    </location>
</feature>
<proteinExistence type="predicted"/>
<evidence type="ECO:0000256" key="2">
    <source>
        <dbReference type="ARBA" id="ARBA00022723"/>
    </source>
</evidence>
<dbReference type="EMBL" id="VUJU01009181">
    <property type="protein sequence ID" value="KAF0721471.1"/>
    <property type="molecule type" value="Genomic_DNA"/>
</dbReference>
<dbReference type="PANTHER" id="PTHR46481:SF10">
    <property type="entry name" value="ZINC FINGER BED DOMAIN-CONTAINING PROTEIN 39"/>
    <property type="match status" value="1"/>
</dbReference>
<name>A0A6G0W3G2_APHCR</name>
<dbReference type="SUPFAM" id="SSF140996">
    <property type="entry name" value="Hermes dimerisation domain"/>
    <property type="match status" value="1"/>
</dbReference>
<keyword evidence="4" id="KW-0862">Zinc</keyword>
<evidence type="ECO:0000259" key="6">
    <source>
        <dbReference type="Pfam" id="PF05699"/>
    </source>
</evidence>
<dbReference type="InterPro" id="IPR052035">
    <property type="entry name" value="ZnF_BED_domain_contain"/>
</dbReference>
<dbReference type="GO" id="GO:0005634">
    <property type="term" value="C:nucleus"/>
    <property type="evidence" value="ECO:0007669"/>
    <property type="project" value="UniProtKB-SubCell"/>
</dbReference>
<evidence type="ECO:0000256" key="3">
    <source>
        <dbReference type="ARBA" id="ARBA00022771"/>
    </source>
</evidence>
<dbReference type="SUPFAM" id="SSF53098">
    <property type="entry name" value="Ribonuclease H-like"/>
    <property type="match status" value="1"/>
</dbReference>
<sequence length="540" mass="61580">MLGMILLLNAHCFRFGAPSELQIKHFHEAIVKMIAEDLQPLSIVENSGFQNMIKLLDSRYQIPSKRSLSRTIIPQIYENVKNQVQSLLNKTNYVAITTDVWTSMNTDSFITMTAHFFPKDQTQLKTIVLCTKKLESNHTGAYLAEMMTSEFNIWDIYPKVIAIVTDGGANIKSAVRLMGIQHIPCIAHKLNLVVQHALYLTDDAEAGDNAYYAEQLKNILKKCRGIVGYFKRSEVGNRFLMEKQKQLGHGQILKLKQDVRTRWNSSLFMMERLVKLKEPLTIVMISLNDAPTNLNYEEWNYIEDIVPLLKPFDSLTTELSAEQYPTISKVIPLIRGLQTSLNGKNPKTCLGQFVKQNLLSNISRRFESIEKQTVVLYFSRATLLDPRCKKVAFGVESNATEAENSIISEITSLMHNTAETESEMPTGHDKDNSDNLWNFLINRVSSVQSTSTSNSSAIVLMKQYMNMPYQHLNCNIVEYWRDHKSLLHPLSEIALKYIMIPATSVPSERIFSKTGQIMSARRNRLLPDNLDTLVFLNKNM</sequence>
<organism evidence="7 8">
    <name type="scientific">Aphis craccivora</name>
    <name type="common">Cowpea aphid</name>
    <dbReference type="NCBI Taxonomy" id="307492"/>
    <lineage>
        <taxon>Eukaryota</taxon>
        <taxon>Metazoa</taxon>
        <taxon>Ecdysozoa</taxon>
        <taxon>Arthropoda</taxon>
        <taxon>Hexapoda</taxon>
        <taxon>Insecta</taxon>
        <taxon>Pterygota</taxon>
        <taxon>Neoptera</taxon>
        <taxon>Paraneoptera</taxon>
        <taxon>Hemiptera</taxon>
        <taxon>Sternorrhyncha</taxon>
        <taxon>Aphidomorpha</taxon>
        <taxon>Aphidoidea</taxon>
        <taxon>Aphididae</taxon>
        <taxon>Aphidini</taxon>
        <taxon>Aphis</taxon>
        <taxon>Aphis</taxon>
    </lineage>
</organism>
<protein>
    <submittedName>
        <fullName evidence="7">Zinc finger BED domain-containing protein 1-like</fullName>
    </submittedName>
</protein>
<keyword evidence="8" id="KW-1185">Reference proteome</keyword>
<dbReference type="Pfam" id="PF05699">
    <property type="entry name" value="Dimer_Tnp_hAT"/>
    <property type="match status" value="1"/>
</dbReference>
<dbReference type="GO" id="GO:0046983">
    <property type="term" value="F:protein dimerization activity"/>
    <property type="evidence" value="ECO:0007669"/>
    <property type="project" value="InterPro"/>
</dbReference>
<dbReference type="PANTHER" id="PTHR46481">
    <property type="entry name" value="ZINC FINGER BED DOMAIN-CONTAINING PROTEIN 4"/>
    <property type="match status" value="1"/>
</dbReference>
<evidence type="ECO:0000313" key="8">
    <source>
        <dbReference type="Proteomes" id="UP000478052"/>
    </source>
</evidence>
<dbReference type="AlphaFoldDB" id="A0A6G0W3G2"/>
<keyword evidence="2" id="KW-0479">Metal-binding</keyword>
<dbReference type="Proteomes" id="UP000478052">
    <property type="component" value="Unassembled WGS sequence"/>
</dbReference>
<evidence type="ECO:0000313" key="7">
    <source>
        <dbReference type="EMBL" id="KAF0721471.1"/>
    </source>
</evidence>
<dbReference type="Gene3D" id="1.10.10.1070">
    <property type="entry name" value="Zinc finger, BED domain-containing"/>
    <property type="match status" value="1"/>
</dbReference>
<comment type="subcellular location">
    <subcellularLocation>
        <location evidence="1">Nucleus</location>
    </subcellularLocation>
</comment>